<dbReference type="OMA" id="HMIHFRA"/>
<dbReference type="AlphaFoldDB" id="A0A9R0SGA6"/>
<proteinExistence type="predicted"/>
<evidence type="ECO:0000313" key="4">
    <source>
        <dbReference type="Proteomes" id="UP000324705"/>
    </source>
</evidence>
<feature type="region of interest" description="Disordered" evidence="1">
    <location>
        <begin position="1"/>
        <end position="26"/>
    </location>
</feature>
<dbReference type="Proteomes" id="UP000324705">
    <property type="component" value="Chromosome 4A"/>
</dbReference>
<gene>
    <name evidence="3" type="ORF">TRITD_4Av1G187440</name>
</gene>
<accession>A0A9R0SGA6</accession>
<dbReference type="InterPro" id="IPR005174">
    <property type="entry name" value="KIB1-4_b-propeller"/>
</dbReference>
<feature type="domain" description="KIB1-4 beta-propeller" evidence="2">
    <location>
        <begin position="53"/>
        <end position="289"/>
    </location>
</feature>
<dbReference type="PANTHER" id="PTHR33165">
    <property type="entry name" value="F-BOX DOMAIN CONTAINING PROTEIN-LIKE-RELATED"/>
    <property type="match status" value="1"/>
</dbReference>
<dbReference type="PANTHER" id="PTHR33165:SF99">
    <property type="entry name" value="DUF295 DOMAIN-CONTAINING PROTEIN"/>
    <property type="match status" value="1"/>
</dbReference>
<protein>
    <recommendedName>
        <fullName evidence="2">KIB1-4 beta-propeller domain-containing protein</fullName>
    </recommendedName>
</protein>
<evidence type="ECO:0000256" key="1">
    <source>
        <dbReference type="SAM" id="MobiDB-lite"/>
    </source>
</evidence>
<evidence type="ECO:0000259" key="2">
    <source>
        <dbReference type="Pfam" id="PF03478"/>
    </source>
</evidence>
<name>A0A9R0SGA6_TRITD</name>
<keyword evidence="4" id="KW-1185">Reference proteome</keyword>
<dbReference type="Pfam" id="PF03478">
    <property type="entry name" value="Beta-prop_KIB1-4"/>
    <property type="match status" value="1"/>
</dbReference>
<dbReference type="Gramene" id="TRITD4Av1G187440.1">
    <property type="protein sequence ID" value="TRITD4Av1G187440.1"/>
    <property type="gene ID" value="TRITD4Av1G187440"/>
</dbReference>
<dbReference type="EMBL" id="LT934117">
    <property type="protein sequence ID" value="VAH94770.1"/>
    <property type="molecule type" value="Genomic_DNA"/>
</dbReference>
<organism evidence="3 4">
    <name type="scientific">Triticum turgidum subsp. durum</name>
    <name type="common">Durum wheat</name>
    <name type="synonym">Triticum durum</name>
    <dbReference type="NCBI Taxonomy" id="4567"/>
    <lineage>
        <taxon>Eukaryota</taxon>
        <taxon>Viridiplantae</taxon>
        <taxon>Streptophyta</taxon>
        <taxon>Embryophyta</taxon>
        <taxon>Tracheophyta</taxon>
        <taxon>Spermatophyta</taxon>
        <taxon>Magnoliopsida</taxon>
        <taxon>Liliopsida</taxon>
        <taxon>Poales</taxon>
        <taxon>Poaceae</taxon>
        <taxon>BOP clade</taxon>
        <taxon>Pooideae</taxon>
        <taxon>Triticodae</taxon>
        <taxon>Triticeae</taxon>
        <taxon>Triticinae</taxon>
        <taxon>Triticum</taxon>
    </lineage>
</organism>
<reference evidence="3 4" key="1">
    <citation type="submission" date="2017-09" db="EMBL/GenBank/DDBJ databases">
        <authorList>
            <consortium name="International Durum Wheat Genome Sequencing Consortium (IDWGSC)"/>
            <person name="Milanesi L."/>
        </authorList>
    </citation>
    <scope>NUCLEOTIDE SEQUENCE [LARGE SCALE GENOMIC DNA]</scope>
    <source>
        <strain evidence="4">cv. Svevo</strain>
    </source>
</reference>
<evidence type="ECO:0000313" key="3">
    <source>
        <dbReference type="EMBL" id="VAH94770.1"/>
    </source>
</evidence>
<sequence>MDLRAVCGSWRSATDDPNDSPDDPRFRPRQWVVLDDDVFRREDTRLLVNTHTGRFLRKELPLLAGHRYVATTPGGFFVLADYDDYYAARVLNPFTGHMIHFRATVPSDMVDAAAVIGSPPTIILLCGSDRKWYMASPDSRSFAVYQEEDAYPLIRLAVAGGMYADGEQRPVPPLPAAVADKIFDLMRLFSVDPSEMFWSDVIEHVADDAHALEIGHANNNRCYLVQSLGEVFIVFKLQHGMQVFRMDDSNRGVLEPVKSIGHHAIFVGCCRCLAVDADKFPSVEANCIYHLVGMNL</sequence>